<dbReference type="RefSeq" id="WP_114066508.1">
    <property type="nucleotide sequence ID" value="NZ_CP030850.1"/>
</dbReference>
<protein>
    <submittedName>
        <fullName evidence="3">DUF4271 domain-containing protein</fullName>
    </submittedName>
</protein>
<feature type="signal peptide" evidence="2">
    <location>
        <begin position="1"/>
        <end position="26"/>
    </location>
</feature>
<dbReference type="AlphaFoldDB" id="A0A344TGF2"/>
<evidence type="ECO:0000256" key="2">
    <source>
        <dbReference type="SAM" id="SignalP"/>
    </source>
</evidence>
<feature type="chain" id="PRO_5016806916" evidence="2">
    <location>
        <begin position="27"/>
        <end position="391"/>
    </location>
</feature>
<dbReference type="OrthoDB" id="975088at2"/>
<evidence type="ECO:0000313" key="3">
    <source>
        <dbReference type="EMBL" id="AXE17723.1"/>
    </source>
</evidence>
<name>A0A344TGF2_9BACT</name>
<evidence type="ECO:0000313" key="4">
    <source>
        <dbReference type="Proteomes" id="UP000251993"/>
    </source>
</evidence>
<dbReference type="KEGG" id="run:DR864_08240"/>
<dbReference type="InterPro" id="IPR025367">
    <property type="entry name" value="DUF4271"/>
</dbReference>
<feature type="transmembrane region" description="Helical" evidence="1">
    <location>
        <begin position="226"/>
        <end position="243"/>
    </location>
</feature>
<evidence type="ECO:0000256" key="1">
    <source>
        <dbReference type="SAM" id="Phobius"/>
    </source>
</evidence>
<keyword evidence="1" id="KW-0472">Membrane</keyword>
<feature type="transmembrane region" description="Helical" evidence="1">
    <location>
        <begin position="170"/>
        <end position="189"/>
    </location>
</feature>
<organism evidence="3 4">
    <name type="scientific">Runella rosea</name>
    <dbReference type="NCBI Taxonomy" id="2259595"/>
    <lineage>
        <taxon>Bacteria</taxon>
        <taxon>Pseudomonadati</taxon>
        <taxon>Bacteroidota</taxon>
        <taxon>Cytophagia</taxon>
        <taxon>Cytophagales</taxon>
        <taxon>Spirosomataceae</taxon>
        <taxon>Runella</taxon>
    </lineage>
</organism>
<accession>A0A344TGF2</accession>
<dbReference type="Pfam" id="PF14093">
    <property type="entry name" value="DUF4271"/>
    <property type="match status" value="1"/>
</dbReference>
<keyword evidence="4" id="KW-1185">Reference proteome</keyword>
<proteinExistence type="predicted"/>
<feature type="transmembrane region" description="Helical" evidence="1">
    <location>
        <begin position="336"/>
        <end position="357"/>
    </location>
</feature>
<feature type="transmembrane region" description="Helical" evidence="1">
    <location>
        <begin position="273"/>
        <end position="292"/>
    </location>
</feature>
<sequence>MTKKVVHRFKYIVWLLLFSCIAPLWAEVGPDKQYFLVKNLAQDWLVYDQREKEYVPYVAEQHGNQLSVNTLVDLESNLHYELLLYVEKNNYLFLNGSLQENLKAGSWRVMKIDSLYKIFRRPQLMITIYGTPGQAGKVVIIGHRKAAVEKLITIEEESFLNLKPREQASIANFFILGILLLFTFAAFLFNTSPRAFNRIYSLPDLFQMDFRDDSFMINKPFSRTNILFVVLLSLELAYLYLFTQDKEYNLFSSKELLATGQAFSDTWLNYLKIAFICFLGFIGKYVGLYILGTLYRLEGVANMHYFKVLQSSLLFFTALILLASVASFYIVDWSPIIRSVLIIPVIVFYVFRTILIFFTISNSTTVKNLYLISYLCIVELIPIIIGVRYAL</sequence>
<keyword evidence="1" id="KW-0812">Transmembrane</keyword>
<dbReference type="Proteomes" id="UP000251993">
    <property type="component" value="Chromosome"/>
</dbReference>
<reference evidence="3 4" key="1">
    <citation type="submission" date="2018-07" db="EMBL/GenBank/DDBJ databases">
        <title>Genome sequencing of Runella.</title>
        <authorList>
            <person name="Baek M.-G."/>
            <person name="Yi H."/>
        </authorList>
    </citation>
    <scope>NUCLEOTIDE SEQUENCE [LARGE SCALE GENOMIC DNA]</scope>
    <source>
        <strain evidence="3 4">HYN0085</strain>
    </source>
</reference>
<keyword evidence="1" id="KW-1133">Transmembrane helix</keyword>
<gene>
    <name evidence="3" type="ORF">DR864_08240</name>
</gene>
<feature type="transmembrane region" description="Helical" evidence="1">
    <location>
        <begin position="313"/>
        <end position="330"/>
    </location>
</feature>
<dbReference type="EMBL" id="CP030850">
    <property type="protein sequence ID" value="AXE17723.1"/>
    <property type="molecule type" value="Genomic_DNA"/>
</dbReference>
<feature type="transmembrane region" description="Helical" evidence="1">
    <location>
        <begin position="369"/>
        <end position="390"/>
    </location>
</feature>
<keyword evidence="2" id="KW-0732">Signal</keyword>